<proteinExistence type="predicted"/>
<organism evidence="1 2">
    <name type="scientific">Mya arenaria</name>
    <name type="common">Soft-shell clam</name>
    <dbReference type="NCBI Taxonomy" id="6604"/>
    <lineage>
        <taxon>Eukaryota</taxon>
        <taxon>Metazoa</taxon>
        <taxon>Spiralia</taxon>
        <taxon>Lophotrochozoa</taxon>
        <taxon>Mollusca</taxon>
        <taxon>Bivalvia</taxon>
        <taxon>Autobranchia</taxon>
        <taxon>Heteroconchia</taxon>
        <taxon>Euheterodonta</taxon>
        <taxon>Imparidentia</taxon>
        <taxon>Neoheterodontei</taxon>
        <taxon>Myida</taxon>
        <taxon>Myoidea</taxon>
        <taxon>Myidae</taxon>
        <taxon>Mya</taxon>
    </lineage>
</organism>
<protein>
    <recommendedName>
        <fullName evidence="3">Flavin-containing monooxygenase</fullName>
    </recommendedName>
</protein>
<keyword evidence="2" id="KW-1185">Reference proteome</keyword>
<evidence type="ECO:0000313" key="1">
    <source>
        <dbReference type="EMBL" id="WAR21676.1"/>
    </source>
</evidence>
<dbReference type="Gene3D" id="3.50.50.60">
    <property type="entry name" value="FAD/NAD(P)-binding domain"/>
    <property type="match status" value="1"/>
</dbReference>
<evidence type="ECO:0000313" key="2">
    <source>
        <dbReference type="Proteomes" id="UP001164746"/>
    </source>
</evidence>
<accession>A0ABY7FL66</accession>
<reference evidence="1" key="1">
    <citation type="submission" date="2022-11" db="EMBL/GenBank/DDBJ databases">
        <title>Centuries of genome instability and evolution in soft-shell clam transmissible cancer (bioRxiv).</title>
        <authorList>
            <person name="Hart S.F.M."/>
            <person name="Yonemitsu M.A."/>
            <person name="Giersch R.M."/>
            <person name="Beal B.F."/>
            <person name="Arriagada G."/>
            <person name="Davis B.W."/>
            <person name="Ostrander E.A."/>
            <person name="Goff S.P."/>
            <person name="Metzger M.J."/>
        </authorList>
    </citation>
    <scope>NUCLEOTIDE SEQUENCE</scope>
    <source>
        <strain evidence="1">MELC-2E11</strain>
        <tissue evidence="1">Siphon/mantle</tissue>
    </source>
</reference>
<dbReference type="EMBL" id="CP111023">
    <property type="protein sequence ID" value="WAR21676.1"/>
    <property type="molecule type" value="Genomic_DNA"/>
</dbReference>
<gene>
    <name evidence="1" type="ORF">MAR_015650</name>
</gene>
<dbReference type="Proteomes" id="UP001164746">
    <property type="component" value="Chromosome 12"/>
</dbReference>
<sequence length="170" mass="19601">MAGRASLYLERCREESIQGQIVTFNDGSSAVVDSIILCTSYKTLFPFIKGCLRIAEEMSFYQSELYKESLFIPFAQSKLFFFIMGLLPNEPKTTEEMQLYADDWHDRVKHFKCVSDLVEFQASFIKDLAGDTKYGREYTKAVPLFLKFLKDEDAGVAHYRDTKFASFLSK</sequence>
<name>A0ABY7FL66_MYAAR</name>
<dbReference type="InterPro" id="IPR036188">
    <property type="entry name" value="FAD/NAD-bd_sf"/>
</dbReference>
<evidence type="ECO:0008006" key="3">
    <source>
        <dbReference type="Google" id="ProtNLM"/>
    </source>
</evidence>